<dbReference type="Pfam" id="PF00109">
    <property type="entry name" value="ketoacyl-synt"/>
    <property type="match status" value="1"/>
</dbReference>
<evidence type="ECO:0000256" key="2">
    <source>
        <dbReference type="ARBA" id="ARBA00022450"/>
    </source>
</evidence>
<evidence type="ECO:0000256" key="3">
    <source>
        <dbReference type="ARBA" id="ARBA00022553"/>
    </source>
</evidence>
<keyword evidence="5" id="KW-0511">Multifunctional enzyme</keyword>
<dbReference type="SUPFAM" id="SSF52777">
    <property type="entry name" value="CoA-dependent acyltransferases"/>
    <property type="match status" value="2"/>
</dbReference>
<dbReference type="PROSITE" id="PS00606">
    <property type="entry name" value="KS3_1"/>
    <property type="match status" value="1"/>
</dbReference>
<dbReference type="InterPro" id="IPR014031">
    <property type="entry name" value="Ketoacyl_synth_C"/>
</dbReference>
<dbReference type="InterPro" id="IPR016035">
    <property type="entry name" value="Acyl_Trfase/lysoPLipase"/>
</dbReference>
<dbReference type="InterPro" id="IPR023213">
    <property type="entry name" value="CAT-like_dom_sf"/>
</dbReference>
<dbReference type="Pfam" id="PF00698">
    <property type="entry name" value="Acyl_transf_1"/>
    <property type="match status" value="1"/>
</dbReference>
<dbReference type="Gene3D" id="3.30.559.10">
    <property type="entry name" value="Chloramphenicol acetyltransferase-like domain"/>
    <property type="match status" value="1"/>
</dbReference>
<dbReference type="InterPro" id="IPR001227">
    <property type="entry name" value="Ac_transferase_dom_sf"/>
</dbReference>
<dbReference type="PANTHER" id="PTHR43775:SF37">
    <property type="entry name" value="SI:DKEY-61P9.11"/>
    <property type="match status" value="1"/>
</dbReference>
<dbReference type="Pfam" id="PF00668">
    <property type="entry name" value="Condensation"/>
    <property type="match status" value="1"/>
</dbReference>
<comment type="caution">
    <text evidence="8">The sequence shown here is derived from an EMBL/GenBank/DDBJ whole genome shotgun (WGS) entry which is preliminary data.</text>
</comment>
<dbReference type="SUPFAM" id="SSF53901">
    <property type="entry name" value="Thiolase-like"/>
    <property type="match status" value="1"/>
</dbReference>
<dbReference type="GO" id="GO:0006633">
    <property type="term" value="P:fatty acid biosynthetic process"/>
    <property type="evidence" value="ECO:0007669"/>
    <property type="project" value="InterPro"/>
</dbReference>
<dbReference type="PANTHER" id="PTHR43775">
    <property type="entry name" value="FATTY ACID SYNTHASE"/>
    <property type="match status" value="1"/>
</dbReference>
<dbReference type="InterPro" id="IPR001242">
    <property type="entry name" value="Condensation_dom"/>
</dbReference>
<dbReference type="Gene3D" id="3.30.70.250">
    <property type="entry name" value="Malonyl-CoA ACP transacylase, ACP-binding"/>
    <property type="match status" value="1"/>
</dbReference>
<accession>A0A849C9Y7</accession>
<name>A0A849C9Y7_9NOCA</name>
<dbReference type="Gene3D" id="3.40.50.720">
    <property type="entry name" value="NAD(P)-binding Rossmann-like Domain"/>
    <property type="match status" value="1"/>
</dbReference>
<dbReference type="SMART" id="SM00825">
    <property type="entry name" value="PKS_KS"/>
    <property type="match status" value="1"/>
</dbReference>
<dbReference type="InterPro" id="IPR036736">
    <property type="entry name" value="ACP-like_sf"/>
</dbReference>
<dbReference type="InterPro" id="IPR018201">
    <property type="entry name" value="Ketoacyl_synth_AS"/>
</dbReference>
<dbReference type="InterPro" id="IPR009081">
    <property type="entry name" value="PP-bd_ACP"/>
</dbReference>
<gene>
    <name evidence="8" type="ORF">HLB23_38315</name>
</gene>
<dbReference type="InterPro" id="IPR013968">
    <property type="entry name" value="PKS_KR"/>
</dbReference>
<dbReference type="Gene3D" id="3.40.47.10">
    <property type="match status" value="1"/>
</dbReference>
<dbReference type="SUPFAM" id="SSF47336">
    <property type="entry name" value="ACP-like"/>
    <property type="match status" value="1"/>
</dbReference>
<dbReference type="InterPro" id="IPR032821">
    <property type="entry name" value="PKS_assoc"/>
</dbReference>
<dbReference type="Gene3D" id="3.30.559.30">
    <property type="entry name" value="Nonribosomal peptide synthetase, condensation domain"/>
    <property type="match status" value="1"/>
</dbReference>
<dbReference type="GO" id="GO:0004312">
    <property type="term" value="F:fatty acid synthase activity"/>
    <property type="evidence" value="ECO:0007669"/>
    <property type="project" value="TreeGrafter"/>
</dbReference>
<evidence type="ECO:0000313" key="9">
    <source>
        <dbReference type="Proteomes" id="UP000586827"/>
    </source>
</evidence>
<keyword evidence="3" id="KW-0597">Phosphoprotein</keyword>
<dbReference type="SUPFAM" id="SSF52151">
    <property type="entry name" value="FabD/lysophospholipase-like"/>
    <property type="match status" value="1"/>
</dbReference>
<dbReference type="SUPFAM" id="SSF51735">
    <property type="entry name" value="NAD(P)-binding Rossmann-fold domains"/>
    <property type="match status" value="1"/>
</dbReference>
<dbReference type="GO" id="GO:0071770">
    <property type="term" value="P:DIM/DIP cell wall layer assembly"/>
    <property type="evidence" value="ECO:0007669"/>
    <property type="project" value="TreeGrafter"/>
</dbReference>
<dbReference type="InterPro" id="IPR016039">
    <property type="entry name" value="Thiolase-like"/>
</dbReference>
<dbReference type="CDD" id="cd00833">
    <property type="entry name" value="PKS"/>
    <property type="match status" value="1"/>
</dbReference>
<dbReference type="Pfam" id="PF00550">
    <property type="entry name" value="PP-binding"/>
    <property type="match status" value="1"/>
</dbReference>
<evidence type="ECO:0000256" key="1">
    <source>
        <dbReference type="ARBA" id="ARBA00001957"/>
    </source>
</evidence>
<evidence type="ECO:0000259" key="7">
    <source>
        <dbReference type="PROSITE" id="PS52004"/>
    </source>
</evidence>
<dbReference type="InterPro" id="IPR036291">
    <property type="entry name" value="NAD(P)-bd_dom_sf"/>
</dbReference>
<dbReference type="Gene3D" id="3.40.366.10">
    <property type="entry name" value="Malonyl-Coenzyme A Acyl Carrier Protein, domain 2"/>
    <property type="match status" value="1"/>
</dbReference>
<comment type="cofactor">
    <cofactor evidence="1">
        <name>pantetheine 4'-phosphate</name>
        <dbReference type="ChEBI" id="CHEBI:47942"/>
    </cofactor>
</comment>
<dbReference type="SMART" id="SM00822">
    <property type="entry name" value="PKS_KR"/>
    <property type="match status" value="1"/>
</dbReference>
<dbReference type="Proteomes" id="UP000586827">
    <property type="component" value="Unassembled WGS sequence"/>
</dbReference>
<dbReference type="Pfam" id="PF16197">
    <property type="entry name" value="KAsynt_C_assoc"/>
    <property type="match status" value="1"/>
</dbReference>
<dbReference type="InterPro" id="IPR014043">
    <property type="entry name" value="Acyl_transferase_dom"/>
</dbReference>
<organism evidence="8 9">
    <name type="scientific">Nocardia uniformis</name>
    <dbReference type="NCBI Taxonomy" id="53432"/>
    <lineage>
        <taxon>Bacteria</taxon>
        <taxon>Bacillati</taxon>
        <taxon>Actinomycetota</taxon>
        <taxon>Actinomycetes</taxon>
        <taxon>Mycobacteriales</taxon>
        <taxon>Nocardiaceae</taxon>
        <taxon>Nocardia</taxon>
    </lineage>
</organism>
<dbReference type="Gene3D" id="3.30.70.3290">
    <property type="match status" value="1"/>
</dbReference>
<dbReference type="PROSITE" id="PS00012">
    <property type="entry name" value="PHOSPHOPANTETHEINE"/>
    <property type="match status" value="1"/>
</dbReference>
<protein>
    <submittedName>
        <fullName evidence="8">SDR family NAD(P)-dependent oxidoreductase</fullName>
    </submittedName>
</protein>
<feature type="domain" description="Carrier" evidence="6">
    <location>
        <begin position="1300"/>
        <end position="1380"/>
    </location>
</feature>
<keyword evidence="2" id="KW-0596">Phosphopantetheine</keyword>
<dbReference type="InterPro" id="IPR020841">
    <property type="entry name" value="PKS_Beta-ketoAc_synthase_dom"/>
</dbReference>
<feature type="domain" description="Ketosynthase family 3 (KS3)" evidence="7">
    <location>
        <begin position="21"/>
        <end position="428"/>
    </location>
</feature>
<dbReference type="Pfam" id="PF02801">
    <property type="entry name" value="Ketoacyl-synt_C"/>
    <property type="match status" value="1"/>
</dbReference>
<evidence type="ECO:0000259" key="6">
    <source>
        <dbReference type="PROSITE" id="PS50075"/>
    </source>
</evidence>
<dbReference type="Pfam" id="PF08659">
    <property type="entry name" value="KR"/>
    <property type="match status" value="1"/>
</dbReference>
<dbReference type="EMBL" id="JABELX010000025">
    <property type="protein sequence ID" value="NNH75643.1"/>
    <property type="molecule type" value="Genomic_DNA"/>
</dbReference>
<dbReference type="InterPro" id="IPR014030">
    <property type="entry name" value="Ketoacyl_synth_N"/>
</dbReference>
<evidence type="ECO:0000256" key="5">
    <source>
        <dbReference type="ARBA" id="ARBA00023268"/>
    </source>
</evidence>
<keyword evidence="4" id="KW-0808">Transferase</keyword>
<dbReference type="RefSeq" id="WP_170264371.1">
    <property type="nucleotide sequence ID" value="NZ_JABELX010000025.1"/>
</dbReference>
<dbReference type="GO" id="GO:0004315">
    <property type="term" value="F:3-oxoacyl-[acyl-carrier-protein] synthase activity"/>
    <property type="evidence" value="ECO:0007669"/>
    <property type="project" value="InterPro"/>
</dbReference>
<dbReference type="InterPro" id="IPR050091">
    <property type="entry name" value="PKS_NRPS_Biosynth_Enz"/>
</dbReference>
<dbReference type="InterPro" id="IPR006162">
    <property type="entry name" value="Ppantetheine_attach_site"/>
</dbReference>
<sequence length="1830" mass="196053">MAEEAARIATSSGVDGDADDFGQVAVIGVAGRFPGAADVATMWERSLAAEVDIVGVGGDDRPGYRGVLADTDRFDAAFFGIPPAEAALIDPQQRVLLEVAQHALDDAGIDPARADGPIASYLACGPAVVTAAAADSITDQYAHDVATAPDFAATRVSYRLGLRGESMTVQTGCSSSLVAVYLAVQSLLSGQSEVAIAGGVSFAADQDIGYLVQEGMITSPTGRCRPFDVDADGAVPGGGAGIVVLCRAEDAARLGRRVHALIEGIAINNDGATKVGFMAPSPIGQAEAVVAAHGDAGVASADIGYVEAHGTATKLGDAIEIEGLRRAFRRDRRARIAPCALGSYKANAGHLDRAAGVAGLIRAICAVRDGVIPPMAGFTEANPELDLIAAGFTVPATALAWPTGYPRRYAGVSSFGVGGTNVHVVVAQQLPRSRSFGDQTRTKFVLPISADTPAKVLRSANDLATALTTQPFSLADVAYTLNVGRGQRRYRGFVVAGETGAAVTALADLVVQPAADSPSVVFAFPGQGEPVVDGLAGLYETEPIYRGTLDDCARRITRHGGIDVRDELFTPRTESERTRRFRDMGCFQPALFAVEWSLAELLRSLGVRAKAVLGHSVGELVAATYAGVLDLDDALALVIRRGTLMQRSPSGSTISVPIGPEDLAPLLEPDTTIAVINGPELVTVTGPEAAVDRLVLALRREGVSPTRLHIHRRPHGPAMREAGEALHEFARTLEHRPARIPILSNVTGDWADERMSAARYWTEHLCSPVRFTDQVTRLSDLSDPVVVEVGPGSGLSRIIDFQSAPHTRPAIALARASAPSTAAHMMGMLWSAGAPVDLGVVNGPGAIVTLPPTPFDHARRWARAEGRRPARASVRHSDPGAWLYEAAWKPIEPSLSRAAVIALRGEPTPWTDGLVAAAHASETLRVGDDNETTDIVWAPGADVTRFLPDAAELAVTLRTRNGSARLWITVTTDEQPRRGLARSDMAVAATRVLPQEYPGLRCHLVYLPQTGTDAGARLLELIARLDCPTVVDLSGTATALTFVRAWPHWRARPLRDGGCYVITGGIGVVGRSLAKAILGVPGVTVIVTGRREPSSTALEELRAVAAANGGSVRYHRTNVTDAEAMTELMDSLRAEFGRIAGVVHAAGFTDTTEFVPAAKTDEQSISRITAAKVTGTHILLDALRDDDADFVLLCSSVSVVLGGLGFGAYIAANAAMDEFARAAHAQGDTRWISVQWDAWTESPRDADAVGPGRYALDERDGAEVFRRALAAREPVLIVSTGELDARVHEVHAHLHGDNVESLGQVVDIDAATVIQAAIIATVGALPEDRGQDLRTLGLESLGILQLVNRIRSSVGVQPPLAKVMANLTVDGLTQIVEELAGAPQHAQAALEIVSVEPRPEYPVSAVQRRWLELFDQGYGHLDLPIDILGPVSTAALASAVETVVTRHSGLRTVFRRVGAVWTQSIEPPPSLVVVELRESEDISAEDALLRTIDEFCSEPVTLAESVPFELLLIRISDSRHILVVHAHHVVFDGWSSSLFLRDIDLALRGELGEPPLQYVDYACAQRQYLHSAQFLDNRRYWTEIFAGASGPTRIVPDLPVGNADTGDFVGFTLEREVTMDLHRLARRSQSTSFSLLMAAFGIFLHELTADTDLVLGTTSAGRPSVETEEIVGVFVNPLPLRLQVDPEHSLHRYLRHVADMVVGFHEHGHYPLEDLVAHVEPFLGMGLNDTFSCYLLYQNYWRATSDTLKFRPLVRDKDTHHKLMRDLEIVLIEEEDGLHGQLWFRPSRHAHGTAEQWAARYTALLRATARATDLEQLSVRDLIALADEHQ</sequence>
<dbReference type="SMART" id="SM00827">
    <property type="entry name" value="PKS_AT"/>
    <property type="match status" value="1"/>
</dbReference>
<proteinExistence type="predicted"/>
<evidence type="ECO:0000256" key="4">
    <source>
        <dbReference type="ARBA" id="ARBA00022679"/>
    </source>
</evidence>
<keyword evidence="9" id="KW-1185">Reference proteome</keyword>
<reference evidence="8 9" key="1">
    <citation type="submission" date="2020-05" db="EMBL/GenBank/DDBJ databases">
        <title>MicrobeNet Type strains.</title>
        <authorList>
            <person name="Nicholson A.C."/>
        </authorList>
    </citation>
    <scope>NUCLEOTIDE SEQUENCE [LARGE SCALE GENOMIC DNA]</scope>
    <source>
        <strain evidence="8 9">JCM 3224</strain>
    </source>
</reference>
<dbReference type="GO" id="GO:0005886">
    <property type="term" value="C:plasma membrane"/>
    <property type="evidence" value="ECO:0007669"/>
    <property type="project" value="TreeGrafter"/>
</dbReference>
<dbReference type="Gene3D" id="1.10.1200.10">
    <property type="entry name" value="ACP-like"/>
    <property type="match status" value="1"/>
</dbReference>
<dbReference type="InterPro" id="IPR057326">
    <property type="entry name" value="KR_dom"/>
</dbReference>
<dbReference type="PROSITE" id="PS50075">
    <property type="entry name" value="CARRIER"/>
    <property type="match status" value="1"/>
</dbReference>
<dbReference type="PROSITE" id="PS52004">
    <property type="entry name" value="KS3_2"/>
    <property type="match status" value="1"/>
</dbReference>
<evidence type="ECO:0000313" key="8">
    <source>
        <dbReference type="EMBL" id="NNH75643.1"/>
    </source>
</evidence>
<dbReference type="GO" id="GO:0005737">
    <property type="term" value="C:cytoplasm"/>
    <property type="evidence" value="ECO:0007669"/>
    <property type="project" value="TreeGrafter"/>
</dbReference>